<proteinExistence type="predicted"/>
<organism evidence="1 2">
    <name type="scientific">Rhamnella rubrinervis</name>
    <dbReference type="NCBI Taxonomy" id="2594499"/>
    <lineage>
        <taxon>Eukaryota</taxon>
        <taxon>Viridiplantae</taxon>
        <taxon>Streptophyta</taxon>
        <taxon>Embryophyta</taxon>
        <taxon>Tracheophyta</taxon>
        <taxon>Spermatophyta</taxon>
        <taxon>Magnoliopsida</taxon>
        <taxon>eudicotyledons</taxon>
        <taxon>Gunneridae</taxon>
        <taxon>Pentapetalae</taxon>
        <taxon>rosids</taxon>
        <taxon>fabids</taxon>
        <taxon>Rosales</taxon>
        <taxon>Rhamnaceae</taxon>
        <taxon>rhamnoid group</taxon>
        <taxon>Rhamneae</taxon>
        <taxon>Rhamnella</taxon>
    </lineage>
</organism>
<evidence type="ECO:0008006" key="3">
    <source>
        <dbReference type="Google" id="ProtNLM"/>
    </source>
</evidence>
<dbReference type="Proteomes" id="UP000796880">
    <property type="component" value="Unassembled WGS sequence"/>
</dbReference>
<dbReference type="OrthoDB" id="566705at2759"/>
<dbReference type="EMBL" id="VOIH02000012">
    <property type="protein sequence ID" value="KAF3431118.1"/>
    <property type="molecule type" value="Genomic_DNA"/>
</dbReference>
<dbReference type="PANTHER" id="PTHR48191">
    <property type="entry name" value="PROTEIN HHL1 CHLOROPLASTIC"/>
    <property type="match status" value="1"/>
</dbReference>
<dbReference type="InterPro" id="IPR045388">
    <property type="entry name" value="HHL1-like"/>
</dbReference>
<keyword evidence="2" id="KW-1185">Reference proteome</keyword>
<dbReference type="Pfam" id="PF20133">
    <property type="entry name" value="HHL1-like"/>
    <property type="match status" value="1"/>
</dbReference>
<evidence type="ECO:0000313" key="2">
    <source>
        <dbReference type="Proteomes" id="UP000796880"/>
    </source>
</evidence>
<sequence>MEVGMSLNTLVRLPLSSSWTHGDGRVRHSLFSTQTTQKLKPQQRQQDVLVVQAKGKRGMQARQFQRPPPPALPKIEDDGNPHFVIFIRMANVYLWYPLSIITGGTTAKIMVAAKDNFLGKYIYKDTLSRNLAAVIYRDEKEIQKTAFKQFRVLRTATDFRYGYKIVENGNLRAALSTTDVIELPTPDKLKTVLDKVKDFFGDAKESFGKLTDLNVSASEESEENVKQKENCLLLSFCLGNVNIENKDLFKSISPVNLLDLVTNMYSC</sequence>
<name>A0A8K0DN82_9ROSA</name>
<accession>A0A8K0DN82</accession>
<evidence type="ECO:0000313" key="1">
    <source>
        <dbReference type="EMBL" id="KAF3431118.1"/>
    </source>
</evidence>
<reference evidence="1" key="1">
    <citation type="submission" date="2020-03" db="EMBL/GenBank/DDBJ databases">
        <title>A high-quality chromosome-level genome assembly of a woody plant with both climbing and erect habits, Rhamnella rubrinervis.</title>
        <authorList>
            <person name="Lu Z."/>
            <person name="Yang Y."/>
            <person name="Zhu X."/>
            <person name="Sun Y."/>
        </authorList>
    </citation>
    <scope>NUCLEOTIDE SEQUENCE</scope>
    <source>
        <strain evidence="1">BYM</strain>
        <tissue evidence="1">Leaf</tissue>
    </source>
</reference>
<gene>
    <name evidence="1" type="ORF">FNV43_RR25848</name>
</gene>
<comment type="caution">
    <text evidence="1">The sequence shown here is derived from an EMBL/GenBank/DDBJ whole genome shotgun (WGS) entry which is preliminary data.</text>
</comment>
<protein>
    <recommendedName>
        <fullName evidence="3">Protein HHL1, chloroplastic</fullName>
    </recommendedName>
</protein>
<dbReference type="AlphaFoldDB" id="A0A8K0DN82"/>
<dbReference type="PANTHER" id="PTHR48191:SF2">
    <property type="entry name" value="PROTEIN HHL1, CHLOROPLASTIC"/>
    <property type="match status" value="1"/>
</dbReference>